<dbReference type="EMBL" id="SMBT01000001">
    <property type="protein sequence ID" value="TCU90231.1"/>
    <property type="molecule type" value="Genomic_DNA"/>
</dbReference>
<evidence type="ECO:0000313" key="2">
    <source>
        <dbReference type="EMBL" id="STQ89258.1"/>
    </source>
</evidence>
<evidence type="ECO:0000313" key="3">
    <source>
        <dbReference type="EMBL" id="TCU90231.1"/>
    </source>
</evidence>
<gene>
    <name evidence="3" type="ORF">EV682_101253</name>
    <name evidence="2" type="ORF">NCTC11159_00272</name>
</gene>
<keyword evidence="1" id="KW-0732">Signal</keyword>
<dbReference type="InterPro" id="IPR013424">
    <property type="entry name" value="Ice-binding_C"/>
</dbReference>
<dbReference type="Proteomes" id="UP000295794">
    <property type="component" value="Unassembled WGS sequence"/>
</dbReference>
<feature type="chain" id="PRO_5016664934" evidence="1">
    <location>
        <begin position="24"/>
        <end position="233"/>
    </location>
</feature>
<dbReference type="EMBL" id="UGHR01000001">
    <property type="protein sequence ID" value="STQ89258.1"/>
    <property type="molecule type" value="Genomic_DNA"/>
</dbReference>
<dbReference type="AlphaFoldDB" id="A0A377Q3C4"/>
<reference evidence="2 4" key="1">
    <citation type="submission" date="2018-06" db="EMBL/GenBank/DDBJ databases">
        <authorList>
            <consortium name="Pathogen Informatics"/>
            <person name="Doyle S."/>
        </authorList>
    </citation>
    <scope>NUCLEOTIDE SEQUENCE [LARGE SCALE GENOMIC DNA]</scope>
    <source>
        <strain evidence="2 4">NCTC11159</strain>
    </source>
</reference>
<evidence type="ECO:0000256" key="1">
    <source>
        <dbReference type="SAM" id="SignalP"/>
    </source>
</evidence>
<feature type="signal peptide" evidence="1">
    <location>
        <begin position="1"/>
        <end position="23"/>
    </location>
</feature>
<dbReference type="NCBIfam" id="NF038120">
    <property type="entry name" value="PEP_CTERM_QFxxD"/>
    <property type="match status" value="1"/>
</dbReference>
<sequence>MKQSLKMALLTAAIGFSMPAAQASIINFDSLKGEIYEGGDVVQADPSFKLSVLGEGMAGAIASADTCSIIDCPGGNNTPYYLGLNDGGLRISNDTGFTLSSFSSSFTSPLLANIPFSVANLIVLGKGIGGESFIDSFTLPGQNSNGQWSFSDFQYTANNRVFTEISFASCLTTEAGACVAFGNNQAQFAIDNINVAAVPEPAEWLLMALGLASITMMMRRKNKAQNNSAGIAS</sequence>
<name>A0A377Q3C4_9NEIS</name>
<organism evidence="2 4">
    <name type="scientific">Iodobacter fluviatilis</name>
    <dbReference type="NCBI Taxonomy" id="537"/>
    <lineage>
        <taxon>Bacteria</taxon>
        <taxon>Pseudomonadati</taxon>
        <taxon>Pseudomonadota</taxon>
        <taxon>Betaproteobacteria</taxon>
        <taxon>Neisseriales</taxon>
        <taxon>Chitinibacteraceae</taxon>
        <taxon>Iodobacter</taxon>
    </lineage>
</organism>
<keyword evidence="5" id="KW-1185">Reference proteome</keyword>
<dbReference type="OrthoDB" id="8707306at2"/>
<evidence type="ECO:0000313" key="4">
    <source>
        <dbReference type="Proteomes" id="UP000255108"/>
    </source>
</evidence>
<accession>A0A377Q3C4</accession>
<proteinExistence type="predicted"/>
<protein>
    <submittedName>
        <fullName evidence="3">Secreted protein with PEP-CTERM sorting signal</fullName>
    </submittedName>
</protein>
<dbReference type="Proteomes" id="UP000255108">
    <property type="component" value="Unassembled WGS sequence"/>
</dbReference>
<dbReference type="NCBIfam" id="TIGR02595">
    <property type="entry name" value="PEP_CTERM"/>
    <property type="match status" value="1"/>
</dbReference>
<dbReference type="RefSeq" id="WP_115225724.1">
    <property type="nucleotide sequence ID" value="NZ_CAWOLO010000001.1"/>
</dbReference>
<reference evidence="3 5" key="2">
    <citation type="submission" date="2019-03" db="EMBL/GenBank/DDBJ databases">
        <title>Genomic Encyclopedia of Type Strains, Phase IV (KMG-IV): sequencing the most valuable type-strain genomes for metagenomic binning, comparative biology and taxonomic classification.</title>
        <authorList>
            <person name="Goeker M."/>
        </authorList>
    </citation>
    <scope>NUCLEOTIDE SEQUENCE [LARGE SCALE GENOMIC DNA]</scope>
    <source>
        <strain evidence="3 5">DSM 3764</strain>
    </source>
</reference>
<evidence type="ECO:0000313" key="5">
    <source>
        <dbReference type="Proteomes" id="UP000295794"/>
    </source>
</evidence>